<keyword evidence="2" id="KW-0808">Transferase</keyword>
<dbReference type="InterPro" id="IPR011009">
    <property type="entry name" value="Kinase-like_dom_sf"/>
</dbReference>
<proteinExistence type="predicted"/>
<dbReference type="InterPro" id="IPR041726">
    <property type="entry name" value="ACAD10_11_N"/>
</dbReference>
<keyword evidence="2" id="KW-0418">Kinase</keyword>
<accession>A0A7W4Z593</accession>
<comment type="caution">
    <text evidence="2">The sequence shown here is derived from an EMBL/GenBank/DDBJ whole genome shotgun (WGS) entry which is preliminary data.</text>
</comment>
<dbReference type="Gene3D" id="3.90.1200.10">
    <property type="match status" value="1"/>
</dbReference>
<dbReference type="InterPro" id="IPR052898">
    <property type="entry name" value="ACAD10-like"/>
</dbReference>
<dbReference type="SUPFAM" id="SSF56112">
    <property type="entry name" value="Protein kinase-like (PK-like)"/>
    <property type="match status" value="1"/>
</dbReference>
<evidence type="ECO:0000313" key="3">
    <source>
        <dbReference type="Proteomes" id="UP000537130"/>
    </source>
</evidence>
<dbReference type="Pfam" id="PF01636">
    <property type="entry name" value="APH"/>
    <property type="match status" value="1"/>
</dbReference>
<feature type="domain" description="Aminoglycoside phosphotransferase" evidence="1">
    <location>
        <begin position="43"/>
        <end position="264"/>
    </location>
</feature>
<keyword evidence="3" id="KW-1185">Reference proteome</keyword>
<sequence>MADKLAGTFSGTMAVQEKHQFNVASLEAYMREHVEGFSGELEVSQFKGGQSNPTYKLSAGGKHYVLRRKPPGELLASAHAVDREYTVITALAETDVPVAKTYCLCEDESVIGTAFYIMDCVEGRVLWDPELPDLSPGERTAIFEEMNRVIAALHNVDYTAIGLEDYGKSGNYFARQISRWTKQYKASETETIPAMERLIEWLPENIPPGDDSAIVHGDFRLDNVMLHPTEPRIVAVLDWELSTLGHPLADFAYHCMTWHIPKGAFRGLAGVDLKAIGIPTEEEHIQAYCSRTGKDIDPSHWDFYMAYNMFRLAGILQGIMGRVKAGTAASKQAEQMGSAVMPLAEMAWQQVEKIKARG</sequence>
<dbReference type="CDD" id="cd05154">
    <property type="entry name" value="ACAD10_11_N-like"/>
    <property type="match status" value="1"/>
</dbReference>
<organism evidence="2 3">
    <name type="scientific">Litorivivens lipolytica</name>
    <dbReference type="NCBI Taxonomy" id="1524264"/>
    <lineage>
        <taxon>Bacteria</taxon>
        <taxon>Pseudomonadati</taxon>
        <taxon>Pseudomonadota</taxon>
        <taxon>Gammaproteobacteria</taxon>
        <taxon>Litorivivens</taxon>
    </lineage>
</organism>
<dbReference type="Proteomes" id="UP000537130">
    <property type="component" value="Unassembled WGS sequence"/>
</dbReference>
<evidence type="ECO:0000313" key="2">
    <source>
        <dbReference type="EMBL" id="MBB3046983.1"/>
    </source>
</evidence>
<dbReference type="Gene3D" id="3.30.200.20">
    <property type="entry name" value="Phosphorylase Kinase, domain 1"/>
    <property type="match status" value="1"/>
</dbReference>
<dbReference type="PANTHER" id="PTHR47829">
    <property type="entry name" value="HYDROLASE, PUTATIVE (AFU_ORTHOLOGUE AFUA_1G12880)-RELATED"/>
    <property type="match status" value="1"/>
</dbReference>
<gene>
    <name evidence="2" type="ORF">FHR99_001219</name>
</gene>
<dbReference type="AlphaFoldDB" id="A0A7W4Z593"/>
<name>A0A7W4Z593_9GAMM</name>
<dbReference type="RefSeq" id="WP_183409634.1">
    <property type="nucleotide sequence ID" value="NZ_JACHWY010000001.1"/>
</dbReference>
<evidence type="ECO:0000259" key="1">
    <source>
        <dbReference type="Pfam" id="PF01636"/>
    </source>
</evidence>
<protein>
    <submittedName>
        <fullName evidence="2">Aminoglycoside phosphotransferase (APT) family kinase protein</fullName>
    </submittedName>
</protein>
<reference evidence="2 3" key="1">
    <citation type="submission" date="2020-08" db="EMBL/GenBank/DDBJ databases">
        <title>Genomic Encyclopedia of Type Strains, Phase III (KMG-III): the genomes of soil and plant-associated and newly described type strains.</title>
        <authorList>
            <person name="Whitman W."/>
        </authorList>
    </citation>
    <scope>NUCLEOTIDE SEQUENCE [LARGE SCALE GENOMIC DNA]</scope>
    <source>
        <strain evidence="2 3">CECT 8654</strain>
    </source>
</reference>
<dbReference type="InterPro" id="IPR002575">
    <property type="entry name" value="Aminoglycoside_PTrfase"/>
</dbReference>
<dbReference type="PANTHER" id="PTHR47829:SF3">
    <property type="entry name" value="AMINOGLYCOSIDE PHOSPHOTRANSFERASE DOMAIN-CONTAINING PROTEIN"/>
    <property type="match status" value="1"/>
</dbReference>
<dbReference type="GO" id="GO:0016301">
    <property type="term" value="F:kinase activity"/>
    <property type="evidence" value="ECO:0007669"/>
    <property type="project" value="UniProtKB-KW"/>
</dbReference>
<dbReference type="EMBL" id="JACHWY010000001">
    <property type="protein sequence ID" value="MBB3046983.1"/>
    <property type="molecule type" value="Genomic_DNA"/>
</dbReference>